<evidence type="ECO:0000256" key="1">
    <source>
        <dbReference type="SAM" id="MobiDB-lite"/>
    </source>
</evidence>
<dbReference type="OrthoDB" id="3789162at2"/>
<evidence type="ECO:0000313" key="2">
    <source>
        <dbReference type="EMBL" id="PJJ56161.1"/>
    </source>
</evidence>
<gene>
    <name evidence="2" type="ORF">CLV56_0365</name>
</gene>
<evidence type="ECO:0000313" key="3">
    <source>
        <dbReference type="Proteomes" id="UP000230842"/>
    </source>
</evidence>
<proteinExistence type="predicted"/>
<sequence length="85" mass="9019">MALRRREINKDVVQQAAEAVTASAQRLSVIVLGATRQVITEVGDLATELFEISDAAGRARRDADGDETAGASELLDDAADHPDDV</sequence>
<dbReference type="AlphaFoldDB" id="A0A2M9BDX0"/>
<accession>A0A2M9BDX0</accession>
<feature type="region of interest" description="Disordered" evidence="1">
    <location>
        <begin position="56"/>
        <end position="85"/>
    </location>
</feature>
<dbReference type="EMBL" id="PGEZ01000001">
    <property type="protein sequence ID" value="PJJ56161.1"/>
    <property type="molecule type" value="Genomic_DNA"/>
</dbReference>
<dbReference type="RefSeq" id="WP_100414299.1">
    <property type="nucleotide sequence ID" value="NZ_PGEZ01000001.1"/>
</dbReference>
<comment type="caution">
    <text evidence="2">The sequence shown here is derived from an EMBL/GenBank/DDBJ whole genome shotgun (WGS) entry which is preliminary data.</text>
</comment>
<dbReference type="Proteomes" id="UP000230842">
    <property type="component" value="Unassembled WGS sequence"/>
</dbReference>
<name>A0A2M9BDX0_9ACTN</name>
<organism evidence="2 3">
    <name type="scientific">Mumia flava</name>
    <dbReference type="NCBI Taxonomy" id="1348852"/>
    <lineage>
        <taxon>Bacteria</taxon>
        <taxon>Bacillati</taxon>
        <taxon>Actinomycetota</taxon>
        <taxon>Actinomycetes</taxon>
        <taxon>Propionibacteriales</taxon>
        <taxon>Nocardioidaceae</taxon>
        <taxon>Mumia</taxon>
    </lineage>
</organism>
<reference evidence="2 3" key="1">
    <citation type="submission" date="2017-11" db="EMBL/GenBank/DDBJ databases">
        <title>Genomic Encyclopedia of Archaeal and Bacterial Type Strains, Phase II (KMG-II): From Individual Species to Whole Genera.</title>
        <authorList>
            <person name="Goeker M."/>
        </authorList>
    </citation>
    <scope>NUCLEOTIDE SEQUENCE [LARGE SCALE GENOMIC DNA]</scope>
    <source>
        <strain evidence="2 3">DSM 27763</strain>
    </source>
</reference>
<protein>
    <submittedName>
        <fullName evidence="2">Uncharacterized protein</fullName>
    </submittedName>
</protein>
<keyword evidence="3" id="KW-1185">Reference proteome</keyword>